<reference evidence="2" key="1">
    <citation type="submission" date="2025-08" db="UniProtKB">
        <authorList>
            <consortium name="RefSeq"/>
        </authorList>
    </citation>
    <scope>IDENTIFICATION</scope>
</reference>
<sequence length="104" mass="11422">MLTVSTSRSSLPYGIVPCSLAMLCPVRRRSHCCTMSLMPPPVNLRPGNLRATSSLVESQPVKADSIQTPKSTLILKSNQYQSLRKACTLRSGIRAPVYLYSPSR</sequence>
<evidence type="ECO:0000313" key="2">
    <source>
        <dbReference type="RefSeq" id="XP_026684737.1"/>
    </source>
</evidence>
<dbReference type="KEGG" id="dci:113470469"/>
<dbReference type="Proteomes" id="UP000079169">
    <property type="component" value="Unplaced"/>
</dbReference>
<evidence type="ECO:0000313" key="1">
    <source>
        <dbReference type="Proteomes" id="UP000079169"/>
    </source>
</evidence>
<proteinExistence type="predicted"/>
<dbReference type="PaxDb" id="121845-A0A3Q0J8D5"/>
<dbReference type="GeneID" id="113470469"/>
<gene>
    <name evidence="2" type="primary">LOC113470469</name>
</gene>
<protein>
    <submittedName>
        <fullName evidence="2">Uncharacterized protein LOC113470469</fullName>
    </submittedName>
</protein>
<dbReference type="AlphaFoldDB" id="A0A3Q0J8D5"/>
<dbReference type="RefSeq" id="XP_026684737.1">
    <property type="nucleotide sequence ID" value="XM_026828936.1"/>
</dbReference>
<organism evidence="1 2">
    <name type="scientific">Diaphorina citri</name>
    <name type="common">Asian citrus psyllid</name>
    <dbReference type="NCBI Taxonomy" id="121845"/>
    <lineage>
        <taxon>Eukaryota</taxon>
        <taxon>Metazoa</taxon>
        <taxon>Ecdysozoa</taxon>
        <taxon>Arthropoda</taxon>
        <taxon>Hexapoda</taxon>
        <taxon>Insecta</taxon>
        <taxon>Pterygota</taxon>
        <taxon>Neoptera</taxon>
        <taxon>Paraneoptera</taxon>
        <taxon>Hemiptera</taxon>
        <taxon>Sternorrhyncha</taxon>
        <taxon>Psylloidea</taxon>
        <taxon>Psyllidae</taxon>
        <taxon>Diaphorininae</taxon>
        <taxon>Diaphorina</taxon>
    </lineage>
</organism>
<keyword evidence="1" id="KW-1185">Reference proteome</keyword>
<name>A0A3Q0J8D5_DIACI</name>
<accession>A0A3Q0J8D5</accession>